<keyword evidence="3" id="KW-0812">Transmembrane</keyword>
<evidence type="ECO:0000256" key="1">
    <source>
        <dbReference type="SAM" id="Coils"/>
    </source>
</evidence>
<feature type="region of interest" description="Disordered" evidence="2">
    <location>
        <begin position="843"/>
        <end position="868"/>
    </location>
</feature>
<protein>
    <submittedName>
        <fullName evidence="4">Uncharacterized protein</fullName>
    </submittedName>
</protein>
<feature type="coiled-coil region" evidence="1">
    <location>
        <begin position="1379"/>
        <end position="1434"/>
    </location>
</feature>
<keyword evidence="3" id="KW-1133">Transmembrane helix</keyword>
<gene>
    <name evidence="4" type="ORF">PCOR1329_LOCUS10886</name>
</gene>
<feature type="region of interest" description="Disordered" evidence="2">
    <location>
        <begin position="1736"/>
        <end position="1797"/>
    </location>
</feature>
<name>A0ABN9QGR1_9DINO</name>
<keyword evidence="1" id="KW-0175">Coiled coil</keyword>
<feature type="compositionally biased region" description="Basic and acidic residues" evidence="2">
    <location>
        <begin position="38"/>
        <end position="54"/>
    </location>
</feature>
<feature type="coiled-coil region" evidence="1">
    <location>
        <begin position="1195"/>
        <end position="1251"/>
    </location>
</feature>
<feature type="compositionally biased region" description="Low complexity" evidence="2">
    <location>
        <begin position="843"/>
        <end position="861"/>
    </location>
</feature>
<keyword evidence="5" id="KW-1185">Reference proteome</keyword>
<feature type="region of interest" description="Disordered" evidence="2">
    <location>
        <begin position="1"/>
        <end position="84"/>
    </location>
</feature>
<feature type="region of interest" description="Disordered" evidence="2">
    <location>
        <begin position="106"/>
        <end position="130"/>
    </location>
</feature>
<feature type="compositionally biased region" description="Low complexity" evidence="2">
    <location>
        <begin position="1498"/>
        <end position="1511"/>
    </location>
</feature>
<evidence type="ECO:0000313" key="4">
    <source>
        <dbReference type="EMBL" id="CAK0803923.1"/>
    </source>
</evidence>
<dbReference type="EMBL" id="CAUYUJ010003113">
    <property type="protein sequence ID" value="CAK0803923.1"/>
    <property type="molecule type" value="Genomic_DNA"/>
</dbReference>
<keyword evidence="3" id="KW-0472">Membrane</keyword>
<proteinExistence type="predicted"/>
<dbReference type="Proteomes" id="UP001189429">
    <property type="component" value="Unassembled WGS sequence"/>
</dbReference>
<feature type="transmembrane region" description="Helical" evidence="3">
    <location>
        <begin position="267"/>
        <end position="286"/>
    </location>
</feature>
<feature type="compositionally biased region" description="Polar residues" evidence="2">
    <location>
        <begin position="1"/>
        <end position="12"/>
    </location>
</feature>
<evidence type="ECO:0000256" key="3">
    <source>
        <dbReference type="SAM" id="Phobius"/>
    </source>
</evidence>
<evidence type="ECO:0000256" key="2">
    <source>
        <dbReference type="SAM" id="MobiDB-lite"/>
    </source>
</evidence>
<comment type="caution">
    <text evidence="4">The sequence shown here is derived from an EMBL/GenBank/DDBJ whole genome shotgun (WGS) entry which is preliminary data.</text>
</comment>
<accession>A0ABN9QGR1</accession>
<feature type="region of interest" description="Disordered" evidence="2">
    <location>
        <begin position="1498"/>
        <end position="1545"/>
    </location>
</feature>
<evidence type="ECO:0000313" key="5">
    <source>
        <dbReference type="Proteomes" id="UP001189429"/>
    </source>
</evidence>
<organism evidence="4 5">
    <name type="scientific">Prorocentrum cordatum</name>
    <dbReference type="NCBI Taxonomy" id="2364126"/>
    <lineage>
        <taxon>Eukaryota</taxon>
        <taxon>Sar</taxon>
        <taxon>Alveolata</taxon>
        <taxon>Dinophyceae</taxon>
        <taxon>Prorocentrales</taxon>
        <taxon>Prorocentraceae</taxon>
        <taxon>Prorocentrum</taxon>
    </lineage>
</organism>
<reference evidence="4" key="1">
    <citation type="submission" date="2023-10" db="EMBL/GenBank/DDBJ databases">
        <authorList>
            <person name="Chen Y."/>
            <person name="Shah S."/>
            <person name="Dougan E. K."/>
            <person name="Thang M."/>
            <person name="Chan C."/>
        </authorList>
    </citation>
    <scope>NUCLEOTIDE SEQUENCE [LARGE SCALE GENOMIC DNA]</scope>
</reference>
<sequence>MRWTSGTRTKPGQGSARRQQHPGQGHGICDLAARILRHREGVGADGGRQPRGDEGSASSWRTPPPRPSPRCPATAPGAGREETPCIFLSPDGVVVSVAIGHLAVQRPRRGGSRGPPAAPAEARGGRRGAPRLRAGWKAEMEASEAEMADSEPAGLALLPVDMAGNICSAILGGGGAEGPWATLWAPALAAGAWALDCARADSRGCRLARGLRASEVSAGLQVKSVLGKEVQGPMALGGVAVVAKVDVESRDDEGAVLASCPWRKDSLVILGCASLLVILVSGSVVVTTELAPARYHAPYCGCEKSLSRFWFCKHCLKPLSFVEPRITQVARGAWANMPPHGSLPAVGDDHFRSGSGKGCVGSAAAKGGCAMDCHASEIGRRLQSGFIAAKAQASRPTTTPLLRQLQQASGPKPQLVGTAQRAMREATKAPDRKVRIAEQLKEHTLQAEQAAIISLAEFEGCQANYHKAVRSLAENVPPAVKTGDVNDGAAVIFRHGLSLGRLLDAESQIEIFADDDLFGPWAEGVELSDGERDEVARRKAEVEQTIKRAVVESFGAVKARCLAATLLGEWNRLLPHPCLRPPPLQQRRRPTAWRRPADAPSDAEGHRRLFARAVQTAKAAAEAGDTAAFSIYLDCDNPLGLDSIHMFGIGSARFCASSRSTRVLLEPLGFTISAAKGIAAGSSARVAQVIRVGRRAWDFMSSGATENIGAGVAGARGRPAKPYKASVEPVKWPAAPATHRRLGREGVKLDKWDIGDGVLPDLSNFERRSVLSPTVFMRVVACVKCSFRDSDVIGPYCLVCGQAEGIPEHRQRRGQRSQVGQGAAREVGRGLVAVCPGGAPQQQAAPGPLLAGSASVAGVSSPKPPGRRVEVLGGPAPSFPQPRAVPHTTYAASAAGLLRQASAAALPRQASAAARDTGPAALSLQQLEERLELERSGTASRIEELFALQNQDLESVLVRKVNQVLQVATVNQSHAARIDAELEELRSLPARLGQLEHRLPEALAERDGPGSGGGSCRSWSLTAEAAGDQLREAVAALQASVESLRATQESHASSLDLLRAQSSRAPKLDVEKQLRQLDAMFNDLEGTVSRHLDGLQAQLSRELTAVRREVEVLKAGCADDDGPGAPAGWQQLESKVEGILEAERLERRRQVDEVSAAIRSESDRSARLRDDLAAQQASLRHELAAIAKGPSHELLSALQVELQRLKGAVAAQAEELGRVERAQQAGASQGQEELQAAVRQLQEGLRAAHARGAGEAEAARAGLLASGAGLREALDAERAERVQGLEALGQRLQEADARLQETLQAERRERAVQEEMGATLREALDAERRGRAAQLEALEAALQKAGEADRRGLLLEQERLGAELREALVTERRERALGAEALEARLRDALEAERRERGEQLVRSGAELREALEAERLELEAQGLHRFREALEAERGERSLQLGEVRALLQDQQAASQGHAMRLEELGQEVASRAAEARKAGRVAVDLSTKCRTAATLAPALTSSRSTASPPTRHREGGGAGRGPFREGEHHAAPRRHVHERNESENVGVVLQYGGNVKLYESDGNTLHKPGRGVHDQAAQQHQTQAIVEGLIKGLATSVAAPQLAQVTKALQAQLNPSVVTSKANLDRAKQREAEAAMTLAQVDFERKQATAAFACEVRGSAEQPEQSTSQAAFDIVWDEDLFKDLDQLEGIETAEKDDLMKIHAELQQYKSQLASKSEDVKSRIARAKELHETIHVRVGKKRKTEADEDKQPTDGADEAQAGGGGGASQVGNTKIGKGTRASRGKGGGAGGKERDASAQTGAISSAKVLNLFDAIFQKISIAETLQASIATFHEFYFGERLQCAGIGYLDRESDFAAFYFTFCRAPGCVRRRKEPTTLAQRLLH</sequence>
<feature type="region of interest" description="Disordered" evidence="2">
    <location>
        <begin position="581"/>
        <end position="605"/>
    </location>
</feature>